<name>A0A5J4NE28_9TREM</name>
<accession>A0A5J4NE28</accession>
<dbReference type="Proteomes" id="UP000324629">
    <property type="component" value="Unassembled WGS sequence"/>
</dbReference>
<reference evidence="3 4" key="1">
    <citation type="journal article" date="2019" name="Gigascience">
        <title>Whole-genome sequence of the oriental lung fluke Paragonimus westermani.</title>
        <authorList>
            <person name="Oey H."/>
            <person name="Zakrzewski M."/>
            <person name="Narain K."/>
            <person name="Devi K.R."/>
            <person name="Agatsuma T."/>
            <person name="Nawaratna S."/>
            <person name="Gobert G.N."/>
            <person name="Jones M.K."/>
            <person name="Ragan M.A."/>
            <person name="McManus D.P."/>
            <person name="Krause L."/>
        </authorList>
    </citation>
    <scope>NUCLEOTIDE SEQUENCE [LARGE SCALE GENOMIC DNA]</scope>
    <source>
        <strain evidence="3 4">IND2009</strain>
    </source>
</reference>
<dbReference type="EMBL" id="QNGE01003667">
    <property type="protein sequence ID" value="KAA3673755.1"/>
    <property type="molecule type" value="Genomic_DNA"/>
</dbReference>
<keyword evidence="2" id="KW-0812">Transmembrane</keyword>
<keyword evidence="2" id="KW-1133">Transmembrane helix</keyword>
<keyword evidence="4" id="KW-1185">Reference proteome</keyword>
<gene>
    <name evidence="3" type="ORF">DEA37_0006471</name>
</gene>
<proteinExistence type="predicted"/>
<feature type="transmembrane region" description="Helical" evidence="2">
    <location>
        <begin position="87"/>
        <end position="109"/>
    </location>
</feature>
<comment type="caution">
    <text evidence="3">The sequence shown here is derived from an EMBL/GenBank/DDBJ whole genome shotgun (WGS) entry which is preliminary data.</text>
</comment>
<sequence>MSLRPNKPCTRLTQTKAKTAPTTQQHTPLHNSNSIRARSLVSVARYTIVLSDFVGACSIWSIRWQYVDVSGWWCLLRMKIKHENYPVLNLNLLRLCLCAVACPSVYRVIGRLSDPHFFE</sequence>
<feature type="region of interest" description="Disordered" evidence="1">
    <location>
        <begin position="1"/>
        <end position="29"/>
    </location>
</feature>
<evidence type="ECO:0000313" key="3">
    <source>
        <dbReference type="EMBL" id="KAA3673755.1"/>
    </source>
</evidence>
<dbReference type="AlphaFoldDB" id="A0A5J4NE28"/>
<keyword evidence="2" id="KW-0472">Membrane</keyword>
<evidence type="ECO:0000256" key="2">
    <source>
        <dbReference type="SAM" id="Phobius"/>
    </source>
</evidence>
<protein>
    <submittedName>
        <fullName evidence="3">Uncharacterized protein</fullName>
    </submittedName>
</protein>
<organism evidence="3 4">
    <name type="scientific">Paragonimus westermani</name>
    <dbReference type="NCBI Taxonomy" id="34504"/>
    <lineage>
        <taxon>Eukaryota</taxon>
        <taxon>Metazoa</taxon>
        <taxon>Spiralia</taxon>
        <taxon>Lophotrochozoa</taxon>
        <taxon>Platyhelminthes</taxon>
        <taxon>Trematoda</taxon>
        <taxon>Digenea</taxon>
        <taxon>Plagiorchiida</taxon>
        <taxon>Troglotremata</taxon>
        <taxon>Troglotrematidae</taxon>
        <taxon>Paragonimus</taxon>
    </lineage>
</organism>
<feature type="compositionally biased region" description="Low complexity" evidence="1">
    <location>
        <begin position="13"/>
        <end position="28"/>
    </location>
</feature>
<evidence type="ECO:0000256" key="1">
    <source>
        <dbReference type="SAM" id="MobiDB-lite"/>
    </source>
</evidence>
<evidence type="ECO:0000313" key="4">
    <source>
        <dbReference type="Proteomes" id="UP000324629"/>
    </source>
</evidence>